<sequence>MSSPKPRDPRQPQVTPADVDAELSDVLAEPASDLAAETAQLEAAHDVLHRALQKN</sequence>
<evidence type="ECO:0000313" key="3">
    <source>
        <dbReference type="Proteomes" id="UP000015388"/>
    </source>
</evidence>
<dbReference type="RefSeq" id="WP_020934698.1">
    <property type="nucleotide sequence ID" value="NC_021915.1"/>
</dbReference>
<dbReference type="KEGG" id="cmd:B841_06460"/>
<protein>
    <submittedName>
        <fullName evidence="2">Uncharacterized protein</fullName>
    </submittedName>
</protein>
<dbReference type="PATRIC" id="fig|1224163.3.peg.1298"/>
<name>S5T2D7_9CORY</name>
<evidence type="ECO:0000256" key="1">
    <source>
        <dbReference type="SAM" id="MobiDB-lite"/>
    </source>
</evidence>
<proteinExistence type="predicted"/>
<feature type="region of interest" description="Disordered" evidence="1">
    <location>
        <begin position="1"/>
        <end position="23"/>
    </location>
</feature>
<dbReference type="EMBL" id="CP003924">
    <property type="protein sequence ID" value="AGS34765.1"/>
    <property type="molecule type" value="Genomic_DNA"/>
</dbReference>
<accession>S5T2D7</accession>
<reference evidence="2 3" key="1">
    <citation type="submission" date="2012-11" db="EMBL/GenBank/DDBJ databases">
        <title>The complete genome sequence of Corynebacterium maris Coryn-1 (=DSM 45190).</title>
        <authorList>
            <person name="Schaffert L."/>
            <person name="Albersmeier A."/>
            <person name="Kalinowski J."/>
            <person name="Ruckert C."/>
        </authorList>
    </citation>
    <scope>NUCLEOTIDE SEQUENCE [LARGE SCALE GENOMIC DNA]</scope>
    <source>
        <strain evidence="3">Coryn-1</strain>
    </source>
</reference>
<dbReference type="Proteomes" id="UP000015388">
    <property type="component" value="Chromosome"/>
</dbReference>
<dbReference type="HOGENOM" id="CLU_201697_0_0_11"/>
<feature type="compositionally biased region" description="Basic and acidic residues" evidence="1">
    <location>
        <begin position="1"/>
        <end position="10"/>
    </location>
</feature>
<keyword evidence="3" id="KW-1185">Reference proteome</keyword>
<gene>
    <name evidence="2" type="ORF">B841_06460</name>
</gene>
<dbReference type="AlphaFoldDB" id="S5T2D7"/>
<dbReference type="STRING" id="1224163.B841_06460"/>
<dbReference type="eggNOG" id="ENOG5031SP9">
    <property type="taxonomic scope" value="Bacteria"/>
</dbReference>
<evidence type="ECO:0000313" key="2">
    <source>
        <dbReference type="EMBL" id="AGS34765.1"/>
    </source>
</evidence>
<organism evidence="2 3">
    <name type="scientific">Corynebacterium maris DSM 45190</name>
    <dbReference type="NCBI Taxonomy" id="1224163"/>
    <lineage>
        <taxon>Bacteria</taxon>
        <taxon>Bacillati</taxon>
        <taxon>Actinomycetota</taxon>
        <taxon>Actinomycetes</taxon>
        <taxon>Mycobacteriales</taxon>
        <taxon>Corynebacteriaceae</taxon>
        <taxon>Corynebacterium</taxon>
    </lineage>
</organism>